<name>A0A327QX58_9BACT</name>
<keyword evidence="1" id="KW-0812">Transmembrane</keyword>
<evidence type="ECO:0000313" key="4">
    <source>
        <dbReference type="EMBL" id="RAJ08921.1"/>
    </source>
</evidence>
<dbReference type="AlphaFoldDB" id="A0A327QX58"/>
<dbReference type="Gene3D" id="3.55.50.30">
    <property type="match status" value="1"/>
</dbReference>
<gene>
    <name evidence="4" type="ORF">LX64_01576</name>
</gene>
<keyword evidence="1" id="KW-0472">Membrane</keyword>
<sequence>MQVSTYSDYTTANYLEDDYFVQWVIAPTEESNRFFNAVLEAYPQSANNLVAAADFIRVFRLQQVHGHPQQQASTWQRIRVTVAQDDAATRIVPLPWKKLAIAATFLLMAGSTWIWYRLTPVKIATRFGEIKTVLLPDSSMITLNGNSSISYSRIWNPGKPREVWLEGECFFDVKHLNKDTLHIEASERFVVHSGDVNVEVLGTSFNIKNRHEKTNIGLVTGKIRVDYNLGAKQANSLVMEPGDYIEYQGKRITVNKKVKPVLFKRWIDYSISLTDATLRDVKETLEDNFGYKVEVKDSSLLQQKIEGDINVKSVQELMDILSTTLNINVYEIEGRLVFSYK</sequence>
<feature type="domain" description="Protein FecR C-terminal" evidence="3">
    <location>
        <begin position="272"/>
        <end position="337"/>
    </location>
</feature>
<keyword evidence="5" id="KW-1185">Reference proteome</keyword>
<organism evidence="4 5">
    <name type="scientific">Chitinophaga skermanii</name>
    <dbReference type="NCBI Taxonomy" id="331697"/>
    <lineage>
        <taxon>Bacteria</taxon>
        <taxon>Pseudomonadati</taxon>
        <taxon>Bacteroidota</taxon>
        <taxon>Chitinophagia</taxon>
        <taxon>Chitinophagales</taxon>
        <taxon>Chitinophagaceae</taxon>
        <taxon>Chitinophaga</taxon>
    </lineage>
</organism>
<accession>A0A327QX58</accession>
<dbReference type="RefSeq" id="WP_158538573.1">
    <property type="nucleotide sequence ID" value="NZ_QLLL01000002.1"/>
</dbReference>
<dbReference type="EMBL" id="QLLL01000002">
    <property type="protein sequence ID" value="RAJ08921.1"/>
    <property type="molecule type" value="Genomic_DNA"/>
</dbReference>
<dbReference type="Pfam" id="PF04773">
    <property type="entry name" value="FecR"/>
    <property type="match status" value="1"/>
</dbReference>
<dbReference type="OrthoDB" id="923517at2"/>
<evidence type="ECO:0000259" key="3">
    <source>
        <dbReference type="Pfam" id="PF16344"/>
    </source>
</evidence>
<reference evidence="4 5" key="1">
    <citation type="submission" date="2018-06" db="EMBL/GenBank/DDBJ databases">
        <title>Genomic Encyclopedia of Archaeal and Bacterial Type Strains, Phase II (KMG-II): from individual species to whole genera.</title>
        <authorList>
            <person name="Goeker M."/>
        </authorList>
    </citation>
    <scope>NUCLEOTIDE SEQUENCE [LARGE SCALE GENOMIC DNA]</scope>
    <source>
        <strain evidence="4 5">DSM 23857</strain>
    </source>
</reference>
<evidence type="ECO:0000313" key="5">
    <source>
        <dbReference type="Proteomes" id="UP000249547"/>
    </source>
</evidence>
<dbReference type="InterPro" id="IPR012373">
    <property type="entry name" value="Ferrdict_sens_TM"/>
</dbReference>
<proteinExistence type="predicted"/>
<dbReference type="PANTHER" id="PTHR30273">
    <property type="entry name" value="PERIPLASMIC SIGNAL SENSOR AND SIGMA FACTOR ACTIVATOR FECR-RELATED"/>
    <property type="match status" value="1"/>
</dbReference>
<dbReference type="GO" id="GO:0016989">
    <property type="term" value="F:sigma factor antagonist activity"/>
    <property type="evidence" value="ECO:0007669"/>
    <property type="project" value="TreeGrafter"/>
</dbReference>
<dbReference type="InterPro" id="IPR006860">
    <property type="entry name" value="FecR"/>
</dbReference>
<evidence type="ECO:0000256" key="1">
    <source>
        <dbReference type="SAM" id="Phobius"/>
    </source>
</evidence>
<comment type="caution">
    <text evidence="4">The sequence shown here is derived from an EMBL/GenBank/DDBJ whole genome shotgun (WGS) entry which is preliminary data.</text>
</comment>
<protein>
    <submittedName>
        <fullName evidence="4">FecR family protein</fullName>
    </submittedName>
</protein>
<feature type="domain" description="FecR protein" evidence="2">
    <location>
        <begin position="122"/>
        <end position="224"/>
    </location>
</feature>
<dbReference type="Pfam" id="PF16344">
    <property type="entry name" value="FecR_C"/>
    <property type="match status" value="1"/>
</dbReference>
<dbReference type="InterPro" id="IPR032508">
    <property type="entry name" value="FecR_C"/>
</dbReference>
<feature type="transmembrane region" description="Helical" evidence="1">
    <location>
        <begin position="99"/>
        <end position="116"/>
    </location>
</feature>
<dbReference type="Gene3D" id="2.60.120.1440">
    <property type="match status" value="1"/>
</dbReference>
<keyword evidence="1" id="KW-1133">Transmembrane helix</keyword>
<evidence type="ECO:0000259" key="2">
    <source>
        <dbReference type="Pfam" id="PF04773"/>
    </source>
</evidence>
<dbReference type="PIRSF" id="PIRSF018266">
    <property type="entry name" value="FecR"/>
    <property type="match status" value="1"/>
</dbReference>
<dbReference type="PANTHER" id="PTHR30273:SF2">
    <property type="entry name" value="PROTEIN FECR"/>
    <property type="match status" value="1"/>
</dbReference>
<dbReference type="Proteomes" id="UP000249547">
    <property type="component" value="Unassembled WGS sequence"/>
</dbReference>